<sequence length="230" mass="26354">MCGGTESKRESYEMRPRRVELVQTITRLVQPLSMLGYDIGYNGLCPNPSLRNGAQDYIDYHTIRLAGHPQSEMTNVATLAASVGEGLLVVSQVHLTRDRRPKGEKPLSADIYLAYWVYELGQPIISLRTLYFEEVEEPGMIDTRREAYGMMRKSFGHHLTMRRGGSKFGEAVVFKDIYDKTKFGRSARTIVQEFQEMRDAGIRVKSFTFLPQRVEGFRYGDVFNFVVTFE</sequence>
<proteinExistence type="predicted"/>
<evidence type="ECO:0000313" key="2">
    <source>
        <dbReference type="Proteomes" id="UP001583177"/>
    </source>
</evidence>
<name>A0ABR3W6L9_9PEZI</name>
<organism evidence="1 2">
    <name type="scientific">Diaporthe australafricana</name>
    <dbReference type="NCBI Taxonomy" id="127596"/>
    <lineage>
        <taxon>Eukaryota</taxon>
        <taxon>Fungi</taxon>
        <taxon>Dikarya</taxon>
        <taxon>Ascomycota</taxon>
        <taxon>Pezizomycotina</taxon>
        <taxon>Sordariomycetes</taxon>
        <taxon>Sordariomycetidae</taxon>
        <taxon>Diaporthales</taxon>
        <taxon>Diaporthaceae</taxon>
        <taxon>Diaporthe</taxon>
    </lineage>
</organism>
<gene>
    <name evidence="1" type="ORF">Daus18300_011408</name>
</gene>
<dbReference type="Proteomes" id="UP001583177">
    <property type="component" value="Unassembled WGS sequence"/>
</dbReference>
<keyword evidence="2" id="KW-1185">Reference proteome</keyword>
<reference evidence="1 2" key="1">
    <citation type="journal article" date="2024" name="IMA Fungus">
        <title>IMA Genome - F19 : A genome assembly and annotation guide to empower mycologists, including annotated draft genome sequences of Ceratocystis pirilliformis, Diaporthe australafricana, Fusarium ophioides, Paecilomyces lecythidis, and Sporothrix stenoceras.</title>
        <authorList>
            <person name="Aylward J."/>
            <person name="Wilson A.M."/>
            <person name="Visagie C.M."/>
            <person name="Spraker J."/>
            <person name="Barnes I."/>
            <person name="Buitendag C."/>
            <person name="Ceriani C."/>
            <person name="Del Mar Angel L."/>
            <person name="du Plessis D."/>
            <person name="Fuchs T."/>
            <person name="Gasser K."/>
            <person name="Kramer D."/>
            <person name="Li W."/>
            <person name="Munsamy K."/>
            <person name="Piso A."/>
            <person name="Price J.L."/>
            <person name="Sonnekus B."/>
            <person name="Thomas C."/>
            <person name="van der Nest A."/>
            <person name="van Dijk A."/>
            <person name="van Heerden A."/>
            <person name="van Vuuren N."/>
            <person name="Yilmaz N."/>
            <person name="Duong T.A."/>
            <person name="van der Merwe N.A."/>
            <person name="Wingfield M.J."/>
            <person name="Wingfield B.D."/>
        </authorList>
    </citation>
    <scope>NUCLEOTIDE SEQUENCE [LARGE SCALE GENOMIC DNA]</scope>
    <source>
        <strain evidence="1 2">CMW 18300</strain>
    </source>
</reference>
<accession>A0ABR3W6L9</accession>
<comment type="caution">
    <text evidence="1">The sequence shown here is derived from an EMBL/GenBank/DDBJ whole genome shotgun (WGS) entry which is preliminary data.</text>
</comment>
<evidence type="ECO:0000313" key="1">
    <source>
        <dbReference type="EMBL" id="KAL1854487.1"/>
    </source>
</evidence>
<dbReference type="EMBL" id="JAWRVE010000138">
    <property type="protein sequence ID" value="KAL1854487.1"/>
    <property type="molecule type" value="Genomic_DNA"/>
</dbReference>
<protein>
    <submittedName>
        <fullName evidence="1">Uncharacterized protein</fullName>
    </submittedName>
</protein>